<sequence length="447" mass="49346">MSASSAESGLVGKETGPEPPRTGRHWPADTVERRTVASLVPYAGNARTHSPEQVEQLTSSIREFGWTVPVVIDEASNIIAGHGRVLAAQRLGLPEVPVVIARDWSEAQRRAYALADNRLPLSAGWDHDLLRIELTELKGLGVDLGLTGFGELELDALLDPRADDTDPDEAPEPPTNPVSRPGDLWICGEHRVLCGDATNSADVKKLLAGELADMCFTDPPYGVNYSAKDKQRGKRRPLLNDHPGEQFETMLRSANSNILEVTEGAVYVCMSSSELDTLQRAFRSAGGRWSTFVIWAKHTFTLGRADYQRQYEPILYGWKDGTDHFWCGARDQGDVWYFDKPSRNDLHPTMKPVALVERAIRNSSKSRDVILDPFSGSGTTMIAAERLGRRARLVELDPKYVDVAVQRWQTYAGGQATRFDTGETFPEEAARRPSAIDSHADGPGVQQ</sequence>
<dbReference type="Pfam" id="PF02195">
    <property type="entry name" value="ParB_N"/>
    <property type="match status" value="1"/>
</dbReference>
<dbReference type="EC" id="2.1.1.-" evidence="5"/>
<evidence type="ECO:0000256" key="2">
    <source>
        <dbReference type="ARBA" id="ARBA00022603"/>
    </source>
</evidence>
<dbReference type="InterPro" id="IPR002941">
    <property type="entry name" value="DNA_methylase_N4/N6"/>
</dbReference>
<name>A0A512NPP9_9HYPH</name>
<dbReference type="Proteomes" id="UP000321058">
    <property type="component" value="Unassembled WGS sequence"/>
</dbReference>
<dbReference type="GO" id="GO:0045881">
    <property type="term" value="P:positive regulation of sporulation resulting in formation of a cellular spore"/>
    <property type="evidence" value="ECO:0007669"/>
    <property type="project" value="TreeGrafter"/>
</dbReference>
<evidence type="ECO:0000256" key="4">
    <source>
        <dbReference type="ARBA" id="ARBA00047942"/>
    </source>
</evidence>
<dbReference type="AlphaFoldDB" id="A0A512NPP9"/>
<dbReference type="GO" id="GO:0008170">
    <property type="term" value="F:N-methyltransferase activity"/>
    <property type="evidence" value="ECO:0007669"/>
    <property type="project" value="InterPro"/>
</dbReference>
<organism evidence="8 9">
    <name type="scientific">Reyranella soli</name>
    <dbReference type="NCBI Taxonomy" id="1230389"/>
    <lineage>
        <taxon>Bacteria</taxon>
        <taxon>Pseudomonadati</taxon>
        <taxon>Pseudomonadota</taxon>
        <taxon>Alphaproteobacteria</taxon>
        <taxon>Hyphomicrobiales</taxon>
        <taxon>Reyranellaceae</taxon>
        <taxon>Reyranella</taxon>
    </lineage>
</organism>
<protein>
    <recommendedName>
        <fullName evidence="5">Methyltransferase</fullName>
        <ecNumber evidence="5">2.1.1.-</ecNumber>
    </recommendedName>
</protein>
<dbReference type="Gene3D" id="3.40.50.150">
    <property type="entry name" value="Vaccinia Virus protein VP39"/>
    <property type="match status" value="1"/>
</dbReference>
<dbReference type="PRINTS" id="PR00508">
    <property type="entry name" value="S21N4MTFRASE"/>
</dbReference>
<dbReference type="PIRSF" id="PIRSF036758">
    <property type="entry name" value="Aden_M_ParB"/>
    <property type="match status" value="1"/>
</dbReference>
<dbReference type="Pfam" id="PF01555">
    <property type="entry name" value="N6_N4_Mtase"/>
    <property type="match status" value="1"/>
</dbReference>
<keyword evidence="2 8" id="KW-0489">Methyltransferase</keyword>
<dbReference type="SUPFAM" id="SSF53335">
    <property type="entry name" value="S-adenosyl-L-methionine-dependent methyltransferases"/>
    <property type="match status" value="1"/>
</dbReference>
<keyword evidence="9" id="KW-1185">Reference proteome</keyword>
<dbReference type="PANTHER" id="PTHR33375:SF1">
    <property type="entry name" value="CHROMOSOME-PARTITIONING PROTEIN PARB-RELATED"/>
    <property type="match status" value="1"/>
</dbReference>
<dbReference type="InterPro" id="IPR029063">
    <property type="entry name" value="SAM-dependent_MTases_sf"/>
</dbReference>
<evidence type="ECO:0000256" key="6">
    <source>
        <dbReference type="SAM" id="MobiDB-lite"/>
    </source>
</evidence>
<dbReference type="Gene3D" id="3.90.1530.10">
    <property type="entry name" value="Conserved hypothetical protein from pyrococcus furiosus pfu- 392566-001, ParB domain"/>
    <property type="match status" value="1"/>
</dbReference>
<dbReference type="GO" id="GO:0003677">
    <property type="term" value="F:DNA binding"/>
    <property type="evidence" value="ECO:0007669"/>
    <property type="project" value="InterPro"/>
</dbReference>
<dbReference type="InterPro" id="IPR015840">
    <property type="entry name" value="DNA_MeTrfase_ParB"/>
</dbReference>
<dbReference type="GO" id="GO:0032259">
    <property type="term" value="P:methylation"/>
    <property type="evidence" value="ECO:0007669"/>
    <property type="project" value="UniProtKB-KW"/>
</dbReference>
<evidence type="ECO:0000259" key="7">
    <source>
        <dbReference type="SMART" id="SM00470"/>
    </source>
</evidence>
<feature type="region of interest" description="Disordered" evidence="6">
    <location>
        <begin position="418"/>
        <end position="447"/>
    </location>
</feature>
<evidence type="ECO:0000313" key="8">
    <source>
        <dbReference type="EMBL" id="GEP60928.1"/>
    </source>
</evidence>
<dbReference type="PROSITE" id="PS00092">
    <property type="entry name" value="N6_MTASE"/>
    <property type="match status" value="1"/>
</dbReference>
<keyword evidence="3 8" id="KW-0808">Transferase</keyword>
<dbReference type="GO" id="GO:0007059">
    <property type="term" value="P:chromosome segregation"/>
    <property type="evidence" value="ECO:0007669"/>
    <property type="project" value="TreeGrafter"/>
</dbReference>
<evidence type="ECO:0000256" key="3">
    <source>
        <dbReference type="ARBA" id="ARBA00022679"/>
    </source>
</evidence>
<feature type="domain" description="ParB-like N-terminal" evidence="7">
    <location>
        <begin position="32"/>
        <end position="118"/>
    </location>
</feature>
<dbReference type="InterPro" id="IPR002052">
    <property type="entry name" value="DNA_methylase_N6_adenine_CS"/>
</dbReference>
<feature type="region of interest" description="Disordered" evidence="6">
    <location>
        <begin position="1"/>
        <end position="28"/>
    </location>
</feature>
<dbReference type="InterPro" id="IPR003115">
    <property type="entry name" value="ParB_N"/>
</dbReference>
<feature type="region of interest" description="Disordered" evidence="6">
    <location>
        <begin position="160"/>
        <end position="181"/>
    </location>
</feature>
<accession>A0A512NPP9</accession>
<dbReference type="InterPro" id="IPR001091">
    <property type="entry name" value="RM_Methyltransferase"/>
</dbReference>
<comment type="caution">
    <text evidence="8">The sequence shown here is derived from an EMBL/GenBank/DDBJ whole genome shotgun (WGS) entry which is preliminary data.</text>
</comment>
<dbReference type="InterPro" id="IPR036086">
    <property type="entry name" value="ParB/Sulfiredoxin_sf"/>
</dbReference>
<dbReference type="SMART" id="SM00470">
    <property type="entry name" value="ParB"/>
    <property type="match status" value="1"/>
</dbReference>
<gene>
    <name evidence="8" type="ORF">RSO01_80940</name>
</gene>
<dbReference type="GO" id="GO:0009007">
    <property type="term" value="F:site-specific DNA-methyltransferase (adenine-specific) activity"/>
    <property type="evidence" value="ECO:0007669"/>
    <property type="project" value="UniProtKB-EC"/>
</dbReference>
<dbReference type="InterPro" id="IPR050336">
    <property type="entry name" value="Chromosome_partition/occlusion"/>
</dbReference>
<comment type="similarity">
    <text evidence="1 5">Belongs to the N(4)/N(6)-methyltransferase family.</text>
</comment>
<dbReference type="PANTHER" id="PTHR33375">
    <property type="entry name" value="CHROMOSOME-PARTITIONING PROTEIN PARB-RELATED"/>
    <property type="match status" value="1"/>
</dbReference>
<reference evidence="8 9" key="1">
    <citation type="submission" date="2019-07" db="EMBL/GenBank/DDBJ databases">
        <title>Whole genome shotgun sequence of Reyranella soli NBRC 108950.</title>
        <authorList>
            <person name="Hosoyama A."/>
            <person name="Uohara A."/>
            <person name="Ohji S."/>
            <person name="Ichikawa N."/>
        </authorList>
    </citation>
    <scope>NUCLEOTIDE SEQUENCE [LARGE SCALE GENOMIC DNA]</scope>
    <source>
        <strain evidence="8 9">NBRC 108950</strain>
    </source>
</reference>
<comment type="catalytic activity">
    <reaction evidence="4">
        <text>a 2'-deoxyadenosine in DNA + S-adenosyl-L-methionine = an N(6)-methyl-2'-deoxyadenosine in DNA + S-adenosyl-L-homocysteine + H(+)</text>
        <dbReference type="Rhea" id="RHEA:15197"/>
        <dbReference type="Rhea" id="RHEA-COMP:12418"/>
        <dbReference type="Rhea" id="RHEA-COMP:12419"/>
        <dbReference type="ChEBI" id="CHEBI:15378"/>
        <dbReference type="ChEBI" id="CHEBI:57856"/>
        <dbReference type="ChEBI" id="CHEBI:59789"/>
        <dbReference type="ChEBI" id="CHEBI:90615"/>
        <dbReference type="ChEBI" id="CHEBI:90616"/>
        <dbReference type="EC" id="2.1.1.72"/>
    </reaction>
</comment>
<dbReference type="RefSeq" id="WP_218037615.1">
    <property type="nucleotide sequence ID" value="NZ_BKAJ01000190.1"/>
</dbReference>
<dbReference type="GO" id="GO:0005694">
    <property type="term" value="C:chromosome"/>
    <property type="evidence" value="ECO:0007669"/>
    <property type="project" value="TreeGrafter"/>
</dbReference>
<evidence type="ECO:0000256" key="5">
    <source>
        <dbReference type="RuleBase" id="RU362026"/>
    </source>
</evidence>
<evidence type="ECO:0000313" key="9">
    <source>
        <dbReference type="Proteomes" id="UP000321058"/>
    </source>
</evidence>
<dbReference type="EMBL" id="BKAJ01000190">
    <property type="protein sequence ID" value="GEP60928.1"/>
    <property type="molecule type" value="Genomic_DNA"/>
</dbReference>
<dbReference type="SUPFAM" id="SSF110849">
    <property type="entry name" value="ParB/Sulfiredoxin"/>
    <property type="match status" value="1"/>
</dbReference>
<dbReference type="CDD" id="cd16403">
    <property type="entry name" value="ParB_N_like_MT"/>
    <property type="match status" value="1"/>
</dbReference>
<proteinExistence type="inferred from homology"/>
<evidence type="ECO:0000256" key="1">
    <source>
        <dbReference type="ARBA" id="ARBA00006594"/>
    </source>
</evidence>